<gene>
    <name evidence="1" type="ORF">GCM10009727_38660</name>
</gene>
<name>A0ABP5L6A3_9ACTN</name>
<reference evidence="2" key="1">
    <citation type="journal article" date="2019" name="Int. J. Syst. Evol. Microbiol.">
        <title>The Global Catalogue of Microorganisms (GCM) 10K type strain sequencing project: providing services to taxonomists for standard genome sequencing and annotation.</title>
        <authorList>
            <consortium name="The Broad Institute Genomics Platform"/>
            <consortium name="The Broad Institute Genome Sequencing Center for Infectious Disease"/>
            <person name="Wu L."/>
            <person name="Ma J."/>
        </authorList>
    </citation>
    <scope>NUCLEOTIDE SEQUENCE [LARGE SCALE GENOMIC DNA]</scope>
    <source>
        <strain evidence="2">JCM 13850</strain>
    </source>
</reference>
<proteinExistence type="predicted"/>
<dbReference type="EMBL" id="BAAAMR010000032">
    <property type="protein sequence ID" value="GAA2141230.1"/>
    <property type="molecule type" value="Genomic_DNA"/>
</dbReference>
<keyword evidence="2" id="KW-1185">Reference proteome</keyword>
<evidence type="ECO:0000313" key="1">
    <source>
        <dbReference type="EMBL" id="GAA2141230.1"/>
    </source>
</evidence>
<accession>A0ABP5L6A3</accession>
<dbReference type="RefSeq" id="WP_344268594.1">
    <property type="nucleotide sequence ID" value="NZ_BAAAMR010000032.1"/>
</dbReference>
<protein>
    <recommendedName>
        <fullName evidence="3">DUF317 domain-containing protein</fullName>
    </recommendedName>
</protein>
<evidence type="ECO:0008006" key="3">
    <source>
        <dbReference type="Google" id="ProtNLM"/>
    </source>
</evidence>
<organism evidence="1 2">
    <name type="scientific">Actinomadura napierensis</name>
    <dbReference type="NCBI Taxonomy" id="267854"/>
    <lineage>
        <taxon>Bacteria</taxon>
        <taxon>Bacillati</taxon>
        <taxon>Actinomycetota</taxon>
        <taxon>Actinomycetes</taxon>
        <taxon>Streptosporangiales</taxon>
        <taxon>Thermomonosporaceae</taxon>
        <taxon>Actinomadura</taxon>
    </lineage>
</organism>
<dbReference type="InterPro" id="IPR046175">
    <property type="entry name" value="DUF6177"/>
</dbReference>
<dbReference type="Proteomes" id="UP001501020">
    <property type="component" value="Unassembled WGS sequence"/>
</dbReference>
<comment type="caution">
    <text evidence="1">The sequence shown here is derived from an EMBL/GenBank/DDBJ whole genome shotgun (WGS) entry which is preliminary data.</text>
</comment>
<sequence length="316" mass="34127">MTQTTGGADVLTTQAMVVLNDRPVVPLTPALSQALSECESTNRILQLVTPTTSRLTIPLRASRTHWLVHDGNGYYEGLTGRPMQWSGTAFVPDPDARDYAPTYRTPPTAPAGSQLVLTFQARHNPTAPLGAHTEKLMRLLTGEPPKGWGLTEPVQNPWSPEHFTTCATNSTSSRLITIGASTRPAMATSDFSPLVPPASGTAEMTTLTIGYTEDEDPPISQLPSLIDLLSADHPITALLAQLTPGRPDLTTEPRWTGSSAPIGLASAGVYTGPPGFSRKRLGPPDAPLTWFHLGDGYSPEYWQRHQDLLTHLRRTP</sequence>
<evidence type="ECO:0000313" key="2">
    <source>
        <dbReference type="Proteomes" id="UP001501020"/>
    </source>
</evidence>
<dbReference type="Pfam" id="PF19674">
    <property type="entry name" value="DUF6177"/>
    <property type="match status" value="1"/>
</dbReference>